<evidence type="ECO:0000256" key="4">
    <source>
        <dbReference type="ARBA" id="ARBA00029737"/>
    </source>
</evidence>
<dbReference type="GO" id="GO:0051865">
    <property type="term" value="P:protein autoubiquitination"/>
    <property type="evidence" value="ECO:0007669"/>
    <property type="project" value="TreeGrafter"/>
</dbReference>
<evidence type="ECO:0000256" key="2">
    <source>
        <dbReference type="ARBA" id="ARBA00012485"/>
    </source>
</evidence>
<dbReference type="EMBL" id="KN552730">
    <property type="protein sequence ID" value="KHJ90719.1"/>
    <property type="molecule type" value="Genomic_DNA"/>
</dbReference>
<dbReference type="GO" id="GO:0005829">
    <property type="term" value="C:cytosol"/>
    <property type="evidence" value="ECO:0007669"/>
    <property type="project" value="TreeGrafter"/>
</dbReference>
<evidence type="ECO:0000256" key="6">
    <source>
        <dbReference type="ARBA" id="ARBA00032298"/>
    </source>
</evidence>
<organism evidence="9 10">
    <name type="scientific">Oesophagostomum dentatum</name>
    <name type="common">Nodular worm</name>
    <dbReference type="NCBI Taxonomy" id="61180"/>
    <lineage>
        <taxon>Eukaryota</taxon>
        <taxon>Metazoa</taxon>
        <taxon>Ecdysozoa</taxon>
        <taxon>Nematoda</taxon>
        <taxon>Chromadorea</taxon>
        <taxon>Rhabditida</taxon>
        <taxon>Rhabditina</taxon>
        <taxon>Rhabditomorpha</taxon>
        <taxon>Strongyloidea</taxon>
        <taxon>Strongylidae</taxon>
        <taxon>Oesophagostomum</taxon>
    </lineage>
</organism>
<dbReference type="GO" id="GO:0006513">
    <property type="term" value="P:protein monoubiquitination"/>
    <property type="evidence" value="ECO:0007669"/>
    <property type="project" value="TreeGrafter"/>
</dbReference>
<dbReference type="GO" id="GO:0043161">
    <property type="term" value="P:proteasome-mediated ubiquitin-dependent protein catabolic process"/>
    <property type="evidence" value="ECO:0007669"/>
    <property type="project" value="TreeGrafter"/>
</dbReference>
<comment type="subunit">
    <text evidence="8">Interacts with UBE2C/UbcH10 (E2 ubiquitin-conjugating enzyme). In vitro, interacts with cyclin-B.</text>
</comment>
<evidence type="ECO:0000313" key="10">
    <source>
        <dbReference type="Proteomes" id="UP000053660"/>
    </source>
</evidence>
<dbReference type="GO" id="GO:0031624">
    <property type="term" value="F:ubiquitin conjugating enzyme binding"/>
    <property type="evidence" value="ECO:0007669"/>
    <property type="project" value="TreeGrafter"/>
</dbReference>
<reference evidence="9 10" key="1">
    <citation type="submission" date="2014-03" db="EMBL/GenBank/DDBJ databases">
        <title>Draft genome of the hookworm Oesophagostomum dentatum.</title>
        <authorList>
            <person name="Mitreva M."/>
        </authorList>
    </citation>
    <scope>NUCLEOTIDE SEQUENCE [LARGE SCALE GENOMIC DNA]</scope>
    <source>
        <strain evidence="9 10">OD-Hann</strain>
    </source>
</reference>
<dbReference type="GO" id="GO:0000209">
    <property type="term" value="P:protein polyubiquitination"/>
    <property type="evidence" value="ECO:0007669"/>
    <property type="project" value="TreeGrafter"/>
</dbReference>
<protein>
    <recommendedName>
        <fullName evidence="3">E3 ubiquitin-protein ligase E3D</fullName>
        <ecNumber evidence="2">2.3.2.26</ecNumber>
    </recommendedName>
    <alternativeName>
        <fullName evidence="6">HECT-type E3 ubiquitin transferase E3D</fullName>
    </alternativeName>
    <alternativeName>
        <fullName evidence="5">UbcH10-binding protein with a HECT-like domain</fullName>
    </alternativeName>
    <alternativeName>
        <fullName evidence="4">Ubiquitin-conjugating enzyme E2C-binding protein</fullName>
    </alternativeName>
</protein>
<dbReference type="InterPro" id="IPR019193">
    <property type="entry name" value="UBQ-conj_enz_E2-bd_prot"/>
</dbReference>
<comment type="catalytic activity">
    <reaction evidence="1">
        <text>S-ubiquitinyl-[E2 ubiquitin-conjugating enzyme]-L-cysteine + [acceptor protein]-L-lysine = [E2 ubiquitin-conjugating enzyme]-L-cysteine + N(6)-ubiquitinyl-[acceptor protein]-L-lysine.</text>
        <dbReference type="EC" id="2.3.2.26"/>
    </reaction>
</comment>
<evidence type="ECO:0000256" key="5">
    <source>
        <dbReference type="ARBA" id="ARBA00032234"/>
    </source>
</evidence>
<dbReference type="PANTHER" id="PTHR31531">
    <property type="entry name" value="E3 UBIQUITIN-PROTEIN LIGASE E3D FAMILY MEMBER"/>
    <property type="match status" value="1"/>
</dbReference>
<dbReference type="Pfam" id="PF09814">
    <property type="entry name" value="HECT_2"/>
    <property type="match status" value="1"/>
</dbReference>
<dbReference type="PANTHER" id="PTHR31531:SF2">
    <property type="entry name" value="E3 UBIQUITIN-PROTEIN LIGASE E3D"/>
    <property type="match status" value="1"/>
</dbReference>
<evidence type="ECO:0000256" key="1">
    <source>
        <dbReference type="ARBA" id="ARBA00000885"/>
    </source>
</evidence>
<dbReference type="EC" id="2.3.2.26" evidence="2"/>
<dbReference type="GO" id="GO:0030332">
    <property type="term" value="F:cyclin binding"/>
    <property type="evidence" value="ECO:0007669"/>
    <property type="project" value="TreeGrafter"/>
</dbReference>
<sequence length="356" mass="39719">MSEWHTHSIFLEVKPRAELASLFVDCPPDDFENGSGDAEHDENNKENESLNLVRVSEHGVEIGVPHDIAQSLHMQQKSPRYRANISNLILYPQSLCATSWADNHRLFMCKLHVEADGLPLVPKTFHRLASDISDTRTLQEYCKDSAGASISLSCTQCGRPIVETRGVTLACMPSDDWLETSPSADYYCRDSCGAGCDPERHSKKRDGTESGQMHSDWFPTTKRYLVSHSYTAVNKESLSEPSICHDDRFLTCNGCHAELGTVVKNCNQIVFFHHAVCTLTVNSKPFLKARFPDTSVFFAHLVLSSCEAQSSLKLVVRSLDKTPHILIWLLDSYIVAATGELHVEQGEEEESGCCKI</sequence>
<dbReference type="GO" id="GO:0061630">
    <property type="term" value="F:ubiquitin protein ligase activity"/>
    <property type="evidence" value="ECO:0007669"/>
    <property type="project" value="UniProtKB-EC"/>
</dbReference>
<evidence type="ECO:0000256" key="8">
    <source>
        <dbReference type="ARBA" id="ARBA00064185"/>
    </source>
</evidence>
<dbReference type="OrthoDB" id="5795359at2759"/>
<comment type="function">
    <text evidence="7">E3 ubiquitin-protein ligase which accepts ubiquitin from specific E2 ubiquitin-conjugating enzymes, and transfers it to substrates, generally promoting their degradation by the proteasome. Independently of its E3 ubiquitin-protein ligase activity, acts as an inhibitor of CPSF3 endonuclease activity by blocking CPSF3 active site.</text>
</comment>
<proteinExistence type="predicted"/>
<keyword evidence="10" id="KW-1185">Reference proteome</keyword>
<accession>A0A0B1T0H1</accession>
<gene>
    <name evidence="9" type="ORF">OESDEN_09431</name>
</gene>
<dbReference type="GO" id="GO:0005634">
    <property type="term" value="C:nucleus"/>
    <property type="evidence" value="ECO:0007669"/>
    <property type="project" value="TreeGrafter"/>
</dbReference>
<evidence type="ECO:0000256" key="7">
    <source>
        <dbReference type="ARBA" id="ARBA00053831"/>
    </source>
</evidence>
<evidence type="ECO:0000256" key="3">
    <source>
        <dbReference type="ARBA" id="ARBA00013646"/>
    </source>
</evidence>
<dbReference type="Proteomes" id="UP000053660">
    <property type="component" value="Unassembled WGS sequence"/>
</dbReference>
<evidence type="ECO:0000313" key="9">
    <source>
        <dbReference type="EMBL" id="KHJ90719.1"/>
    </source>
</evidence>
<dbReference type="GO" id="GO:0000151">
    <property type="term" value="C:ubiquitin ligase complex"/>
    <property type="evidence" value="ECO:0007669"/>
    <property type="project" value="TreeGrafter"/>
</dbReference>
<name>A0A0B1T0H1_OESDE</name>
<dbReference type="AlphaFoldDB" id="A0A0B1T0H1"/>